<dbReference type="SUPFAM" id="SSF56059">
    <property type="entry name" value="Glutathione synthetase ATP-binding domain-like"/>
    <property type="match status" value="1"/>
</dbReference>
<proteinExistence type="predicted"/>
<comment type="caution">
    <text evidence="1">The sequence shown here is derived from an EMBL/GenBank/DDBJ whole genome shotgun (WGS) entry which is preliminary data.</text>
</comment>
<dbReference type="EMBL" id="QLUW01000005">
    <property type="protein sequence ID" value="RAP74280.1"/>
    <property type="molecule type" value="Genomic_DNA"/>
</dbReference>
<dbReference type="InterPro" id="IPR026838">
    <property type="entry name" value="YheC/D"/>
</dbReference>
<evidence type="ECO:0000313" key="1">
    <source>
        <dbReference type="EMBL" id="RAP74280.1"/>
    </source>
</evidence>
<sequence length="250" mass="28951">MRIQRIGSKWAKTKVLQQSEALNELIPITNEWSISVLEQMLGELQMLYVKPDLGTFGKGVFRVEKQADNLYSYQLGTKLNTFPAFEDMARSLQEAIQGRRYLIQQGIPLLTYDSRRFDVRVMVQQNPKRKWETTGIIARLGDPSKIVTNCHSGGKAVSFDKLMRPYMTPSQMSGYKQWLAEIGLATAHQLQATYVGVKEIGLDVAIDESFRPWILEVNTIPDPYIFRKLTDKNIFRRIYRYHKSNNRRVK</sequence>
<protein>
    <submittedName>
        <fullName evidence="1">YheC/YheD family protein</fullName>
    </submittedName>
</protein>
<dbReference type="Gene3D" id="3.30.470.20">
    <property type="entry name" value="ATP-grasp fold, B domain"/>
    <property type="match status" value="1"/>
</dbReference>
<organism evidence="1 2">
    <name type="scientific">Paenibacillus montanisoli</name>
    <dbReference type="NCBI Taxonomy" id="2081970"/>
    <lineage>
        <taxon>Bacteria</taxon>
        <taxon>Bacillati</taxon>
        <taxon>Bacillota</taxon>
        <taxon>Bacilli</taxon>
        <taxon>Bacillales</taxon>
        <taxon>Paenibacillaceae</taxon>
        <taxon>Paenibacillus</taxon>
    </lineage>
</organism>
<keyword evidence="2" id="KW-1185">Reference proteome</keyword>
<reference evidence="1 2" key="1">
    <citation type="submission" date="2018-06" db="EMBL/GenBank/DDBJ databases">
        <title>Paenibacillus montanisoli sp. nov., isolated from mountain area soil.</title>
        <authorList>
            <person name="Wu M."/>
        </authorList>
    </citation>
    <scope>NUCLEOTIDE SEQUENCE [LARGE SCALE GENOMIC DNA]</scope>
    <source>
        <strain evidence="1 2">RA17</strain>
    </source>
</reference>
<gene>
    <name evidence="1" type="ORF">DL346_24810</name>
</gene>
<dbReference type="Proteomes" id="UP000249260">
    <property type="component" value="Unassembled WGS sequence"/>
</dbReference>
<dbReference type="OrthoDB" id="7869153at2"/>
<evidence type="ECO:0000313" key="2">
    <source>
        <dbReference type="Proteomes" id="UP000249260"/>
    </source>
</evidence>
<accession>A0A328TVB1</accession>
<dbReference type="RefSeq" id="WP_112885068.1">
    <property type="nucleotide sequence ID" value="NZ_QLUW01000005.1"/>
</dbReference>
<dbReference type="AlphaFoldDB" id="A0A328TVB1"/>
<dbReference type="Pfam" id="PF14398">
    <property type="entry name" value="ATPgrasp_YheCD"/>
    <property type="match status" value="1"/>
</dbReference>
<name>A0A328TVB1_9BACL</name>